<dbReference type="Proteomes" id="UP000887565">
    <property type="component" value="Unplaced"/>
</dbReference>
<protein>
    <submittedName>
        <fullName evidence="3">Uncharacterized protein</fullName>
    </submittedName>
</protein>
<feature type="compositionally biased region" description="Polar residues" evidence="1">
    <location>
        <begin position="516"/>
        <end position="525"/>
    </location>
</feature>
<evidence type="ECO:0000256" key="1">
    <source>
        <dbReference type="SAM" id="MobiDB-lite"/>
    </source>
</evidence>
<feature type="compositionally biased region" description="Basic residues" evidence="1">
    <location>
        <begin position="441"/>
        <end position="451"/>
    </location>
</feature>
<feature type="region of interest" description="Disordered" evidence="1">
    <location>
        <begin position="380"/>
        <end position="540"/>
    </location>
</feature>
<organism evidence="2 3">
    <name type="scientific">Romanomermis culicivorax</name>
    <name type="common">Nematode worm</name>
    <dbReference type="NCBI Taxonomy" id="13658"/>
    <lineage>
        <taxon>Eukaryota</taxon>
        <taxon>Metazoa</taxon>
        <taxon>Ecdysozoa</taxon>
        <taxon>Nematoda</taxon>
        <taxon>Enoplea</taxon>
        <taxon>Dorylaimia</taxon>
        <taxon>Mermithida</taxon>
        <taxon>Mermithoidea</taxon>
        <taxon>Mermithidae</taxon>
        <taxon>Romanomermis</taxon>
    </lineage>
</organism>
<dbReference type="WBParaSite" id="nRc.2.0.1.t44837-RA">
    <property type="protein sequence ID" value="nRc.2.0.1.t44837-RA"/>
    <property type="gene ID" value="nRc.2.0.1.g44837"/>
</dbReference>
<accession>A0A915L2W8</accession>
<name>A0A915L2W8_ROMCU</name>
<dbReference type="AlphaFoldDB" id="A0A915L2W8"/>
<evidence type="ECO:0000313" key="3">
    <source>
        <dbReference type="WBParaSite" id="nRc.2.0.1.t44837-RA"/>
    </source>
</evidence>
<feature type="compositionally biased region" description="Polar residues" evidence="1">
    <location>
        <begin position="463"/>
        <end position="483"/>
    </location>
</feature>
<sequence length="630" mass="69700">MKSGLTDRLIKLLNFPVSPMYKLAIRDCIQFNLDPALPPIPQEVDDVWIGRGDWFRCLTTCMPLAVLLASPCSAAEYVYINDLLICHAQNFDPATCTPFYNCMWYHTDSNPQTRLTDWMNPIPERQPSFSSEPGTYVLYAYPLPTTASVHTLTAEELLDHLTSAIDVEPVNEELLDTPIFDLNIVKLPPSTDVSALPPLAATADLTVTATQITDFLKLTLDDISTLAPVPMDESTPVQPTAMDAETNTTTDQMLTDIPEESIINQSTSMDVMPAEPATMLPSAMPAVDPRIYLATPAILPGPPIIATQWQALATALTVYHFPSPPPGMLFPEHHWMDYLDALKEEIQHILLPQQLTPAVPVPQVAQPALVIATAVCHTATTTNRHGQPIRKPRRDEHSVKHEQHLQEEAKYRKSHKTHTTDEPCTRRRPPPSTSRTERGKTPSKRTTHRREQRNQQKAPEAAGQTSSQTSVTPQPKVMSTKTAVSAKYTPPARQSDSHCSRHESHSRDDCHRKETQQPNTSSPETGVQGPPSAAAPDGHGTSHVIFHVATTYGHVPAAYSPDVRHGNYKPVLRVAPRTDTAQRSEPRLPSEATSLPNYTCFGTTDWPHCITLATGRHPPRIDPSVKFFSP</sequence>
<proteinExistence type="predicted"/>
<evidence type="ECO:0000313" key="2">
    <source>
        <dbReference type="Proteomes" id="UP000887565"/>
    </source>
</evidence>
<keyword evidence="2" id="KW-1185">Reference proteome</keyword>
<feature type="compositionally biased region" description="Basic and acidic residues" evidence="1">
    <location>
        <begin position="495"/>
        <end position="515"/>
    </location>
</feature>
<feature type="compositionally biased region" description="Basic and acidic residues" evidence="1">
    <location>
        <begin position="393"/>
        <end position="411"/>
    </location>
</feature>
<reference evidence="3" key="1">
    <citation type="submission" date="2022-11" db="UniProtKB">
        <authorList>
            <consortium name="WormBaseParasite"/>
        </authorList>
    </citation>
    <scope>IDENTIFICATION</scope>
</reference>